<name>A0A9W8QZH7_9HYPO</name>
<keyword evidence="2" id="KW-0812">Transmembrane</keyword>
<organism evidence="3 4">
    <name type="scientific">Fusarium falciforme</name>
    <dbReference type="NCBI Taxonomy" id="195108"/>
    <lineage>
        <taxon>Eukaryota</taxon>
        <taxon>Fungi</taxon>
        <taxon>Dikarya</taxon>
        <taxon>Ascomycota</taxon>
        <taxon>Pezizomycotina</taxon>
        <taxon>Sordariomycetes</taxon>
        <taxon>Hypocreomycetidae</taxon>
        <taxon>Hypocreales</taxon>
        <taxon>Nectriaceae</taxon>
        <taxon>Fusarium</taxon>
        <taxon>Fusarium solani species complex</taxon>
    </lineage>
</organism>
<feature type="compositionally biased region" description="Basic and acidic residues" evidence="1">
    <location>
        <begin position="91"/>
        <end position="102"/>
    </location>
</feature>
<evidence type="ECO:0000313" key="3">
    <source>
        <dbReference type="EMBL" id="KAJ4182737.1"/>
    </source>
</evidence>
<accession>A0A9W8QZH7</accession>
<keyword evidence="2" id="KW-1133">Transmembrane helix</keyword>
<evidence type="ECO:0000256" key="2">
    <source>
        <dbReference type="SAM" id="Phobius"/>
    </source>
</evidence>
<gene>
    <name evidence="3" type="ORF">NW755_010234</name>
</gene>
<sequence>MATASPNRDDSTDGSGHGSASGVNGYPACRDDSCVLGSAPTVSEFVKTTRPTSLDHAKPTGPLSVPEVPGSNEAGASPPSPQSPSSPDALHPQDHPQDDRQGAPEAADIPKHQPTPGSPKSPSAPPSAGSGSFPGSPETVEKPATVENPDAGSPDSPQKPEAHAPKVPGSSDSESSASSSSPSTLPESSATGQRPENPKLPESPNSPTSPTVPNAQQPATDSQAGTVGAGAAPEVVSSPKATPAAPTTVLVTGSAPGSRATKTAILGALAIAFLFWLPLYTH</sequence>
<protein>
    <submittedName>
        <fullName evidence="3">Uncharacterized protein</fullName>
    </submittedName>
</protein>
<reference evidence="3" key="1">
    <citation type="submission" date="2022-09" db="EMBL/GenBank/DDBJ databases">
        <title>Fusarium specimens isolated from Avocado Roots.</title>
        <authorList>
            <person name="Stajich J."/>
            <person name="Roper C."/>
            <person name="Heimlech-Rivalta G."/>
        </authorList>
    </citation>
    <scope>NUCLEOTIDE SEQUENCE</scope>
    <source>
        <strain evidence="3">A02</strain>
    </source>
</reference>
<dbReference type="EMBL" id="JAOQAV010000033">
    <property type="protein sequence ID" value="KAJ4182737.1"/>
    <property type="molecule type" value="Genomic_DNA"/>
</dbReference>
<feature type="compositionally biased region" description="Low complexity" evidence="1">
    <location>
        <begin position="235"/>
        <end position="247"/>
    </location>
</feature>
<keyword evidence="2" id="KW-0472">Membrane</keyword>
<feature type="compositionally biased region" description="Low complexity" evidence="1">
    <location>
        <begin position="170"/>
        <end position="191"/>
    </location>
</feature>
<dbReference type="AlphaFoldDB" id="A0A9W8QZH7"/>
<feature type="compositionally biased region" description="Polar residues" evidence="1">
    <location>
        <begin position="215"/>
        <end position="225"/>
    </location>
</feature>
<feature type="compositionally biased region" description="Low complexity" evidence="1">
    <location>
        <begin position="202"/>
        <end position="214"/>
    </location>
</feature>
<evidence type="ECO:0000256" key="1">
    <source>
        <dbReference type="SAM" id="MobiDB-lite"/>
    </source>
</evidence>
<feature type="compositionally biased region" description="Pro residues" evidence="1">
    <location>
        <begin position="116"/>
        <end position="125"/>
    </location>
</feature>
<proteinExistence type="predicted"/>
<feature type="compositionally biased region" description="Low complexity" evidence="1">
    <location>
        <begin position="126"/>
        <end position="137"/>
    </location>
</feature>
<keyword evidence="4" id="KW-1185">Reference proteome</keyword>
<evidence type="ECO:0000313" key="4">
    <source>
        <dbReference type="Proteomes" id="UP001152087"/>
    </source>
</evidence>
<feature type="region of interest" description="Disordered" evidence="1">
    <location>
        <begin position="1"/>
        <end position="247"/>
    </location>
</feature>
<comment type="caution">
    <text evidence="3">The sequence shown here is derived from an EMBL/GenBank/DDBJ whole genome shotgun (WGS) entry which is preliminary data.</text>
</comment>
<dbReference type="Proteomes" id="UP001152087">
    <property type="component" value="Unassembled WGS sequence"/>
</dbReference>
<feature type="transmembrane region" description="Helical" evidence="2">
    <location>
        <begin position="264"/>
        <end position="281"/>
    </location>
</feature>